<dbReference type="Gene3D" id="2.60.40.4100">
    <property type="entry name" value="Zona pellucida, ZP-C domain"/>
    <property type="match status" value="1"/>
</dbReference>
<dbReference type="Pfam" id="PF00100">
    <property type="entry name" value="Zona_pellucida"/>
    <property type="match status" value="1"/>
</dbReference>
<keyword evidence="6" id="KW-1185">Reference proteome</keyword>
<dbReference type="PROSITE" id="PS51034">
    <property type="entry name" value="ZP_2"/>
    <property type="match status" value="1"/>
</dbReference>
<feature type="domain" description="ZP" evidence="4">
    <location>
        <begin position="40"/>
        <end position="263"/>
    </location>
</feature>
<feature type="chain" id="PRO_5008398878" description="ZP domain-containing protein" evidence="3">
    <location>
        <begin position="24"/>
        <end position="434"/>
    </location>
</feature>
<feature type="transmembrane region" description="Helical" evidence="2">
    <location>
        <begin position="313"/>
        <end position="335"/>
    </location>
</feature>
<protein>
    <recommendedName>
        <fullName evidence="4">ZP domain-containing protein</fullName>
    </recommendedName>
</protein>
<dbReference type="STRING" id="7395.A0A1A9UX45"/>
<dbReference type="EnsemblMetazoa" id="GAUT018655-RA">
    <property type="protein sequence ID" value="GAUT018655-PA"/>
    <property type="gene ID" value="GAUT018655"/>
</dbReference>
<dbReference type="PANTHER" id="PTHR46560:SF9">
    <property type="entry name" value="ZP DOMAIN-CONTAINING PROTEIN"/>
    <property type="match status" value="1"/>
</dbReference>
<sequence>MTSHMRYIFMTMFIQIAVFHVTAQDPPTTLQEFAPHVSATCKAGTMNIKVKFDGPYTGAVHARDYRTSSCMAMGDGSDAIAFSLNLLAKQGSTDYCGVLVSNRSEERSIQLAVRVHKTLELADDKFYVITCGKSGFGRDDNAHVILKFLEDERRVRETVQGREYRIRAEFTKPNGTHGIRVGNCFAFDRKNLSISLIDERGCPTDPNIITRFIPASEGNYAEALLFSMFRFPDESEVHLQCDVIQCNGRCIDDEDCSQIALAGAGGFTKGSGGRKVGPNEEGSSLAGTTVFVVDPEKAPLISGNCEDGVRPAWLLWLTITLGVLFLIMLLMNIFLCTAMSCSCANTEIIEKDPSVVEEYDPYRSWHGSQYGSHEVNTNSIPLKRNTKRVIITISISRYQLTTIITPLYTHAPAQGIPVYKEAVHEEQAVIIYNF</sequence>
<keyword evidence="1" id="KW-1015">Disulfide bond</keyword>
<dbReference type="Proteomes" id="UP000078200">
    <property type="component" value="Unassembled WGS sequence"/>
</dbReference>
<dbReference type="SMART" id="SM00241">
    <property type="entry name" value="ZP"/>
    <property type="match status" value="1"/>
</dbReference>
<keyword evidence="2" id="KW-1133">Transmembrane helix</keyword>
<reference evidence="5" key="1">
    <citation type="submission" date="2020-05" db="UniProtKB">
        <authorList>
            <consortium name="EnsemblMetazoa"/>
        </authorList>
    </citation>
    <scope>IDENTIFICATION</scope>
    <source>
        <strain evidence="5">TTRI</strain>
    </source>
</reference>
<keyword evidence="3" id="KW-0732">Signal</keyword>
<evidence type="ECO:0000259" key="4">
    <source>
        <dbReference type="PROSITE" id="PS51034"/>
    </source>
</evidence>
<keyword evidence="2" id="KW-0812">Transmembrane</keyword>
<dbReference type="InterPro" id="IPR055355">
    <property type="entry name" value="ZP-C"/>
</dbReference>
<organism evidence="5 6">
    <name type="scientific">Glossina austeni</name>
    <name type="common">Savannah tsetse fly</name>
    <dbReference type="NCBI Taxonomy" id="7395"/>
    <lineage>
        <taxon>Eukaryota</taxon>
        <taxon>Metazoa</taxon>
        <taxon>Ecdysozoa</taxon>
        <taxon>Arthropoda</taxon>
        <taxon>Hexapoda</taxon>
        <taxon>Insecta</taxon>
        <taxon>Pterygota</taxon>
        <taxon>Neoptera</taxon>
        <taxon>Endopterygota</taxon>
        <taxon>Diptera</taxon>
        <taxon>Brachycera</taxon>
        <taxon>Muscomorpha</taxon>
        <taxon>Hippoboscoidea</taxon>
        <taxon>Glossinidae</taxon>
        <taxon>Glossina</taxon>
    </lineage>
</organism>
<evidence type="ECO:0000256" key="2">
    <source>
        <dbReference type="SAM" id="Phobius"/>
    </source>
</evidence>
<evidence type="ECO:0000313" key="6">
    <source>
        <dbReference type="Proteomes" id="UP000078200"/>
    </source>
</evidence>
<accession>A0A1A9UX45</accession>
<evidence type="ECO:0000313" key="5">
    <source>
        <dbReference type="EnsemblMetazoa" id="GAUT018655-PA"/>
    </source>
</evidence>
<feature type="signal peptide" evidence="3">
    <location>
        <begin position="1"/>
        <end position="23"/>
    </location>
</feature>
<keyword evidence="2" id="KW-0472">Membrane</keyword>
<evidence type="ECO:0000256" key="3">
    <source>
        <dbReference type="SAM" id="SignalP"/>
    </source>
</evidence>
<proteinExistence type="predicted"/>
<evidence type="ECO:0000256" key="1">
    <source>
        <dbReference type="ARBA" id="ARBA00023157"/>
    </source>
</evidence>
<dbReference type="InterPro" id="IPR001507">
    <property type="entry name" value="ZP_dom"/>
</dbReference>
<dbReference type="InterPro" id="IPR042235">
    <property type="entry name" value="ZP-C_dom"/>
</dbReference>
<name>A0A1A9UX45_GLOAU</name>
<dbReference type="AlphaFoldDB" id="A0A1A9UX45"/>
<dbReference type="PANTHER" id="PTHR46560">
    <property type="entry name" value="CYPHER, ISOFORM B"/>
    <property type="match status" value="1"/>
</dbReference>
<dbReference type="VEuPathDB" id="VectorBase:GAUT018655"/>